<name>A0A1Q8VL80_9ACTO</name>
<dbReference type="Gene3D" id="3.40.50.300">
    <property type="entry name" value="P-loop containing nucleotide triphosphate hydrolases"/>
    <property type="match status" value="1"/>
</dbReference>
<evidence type="ECO:0000313" key="1">
    <source>
        <dbReference type="EMBL" id="OLO48829.1"/>
    </source>
</evidence>
<dbReference type="Pfam" id="PF01202">
    <property type="entry name" value="SKI"/>
    <property type="match status" value="1"/>
</dbReference>
<dbReference type="InterPro" id="IPR027417">
    <property type="entry name" value="P-loop_NTPase"/>
</dbReference>
<dbReference type="OrthoDB" id="3256983at2"/>
<evidence type="ECO:0000313" key="2">
    <source>
        <dbReference type="Proteomes" id="UP000186471"/>
    </source>
</evidence>
<keyword evidence="1" id="KW-0808">Transferase</keyword>
<dbReference type="PRINTS" id="PR01100">
    <property type="entry name" value="SHIKIMTKNASE"/>
</dbReference>
<proteinExistence type="predicted"/>
<sequence>MSGEAPGGALILIGPPGAGCSSVARAIGDAQGLPVLDLGRLVADELGTRPDLALVAVPETEYRRVEADTAARLLERAETGSAVIALGSGCLGATGVRQGLERLRLANRQTHQVVALTCATRALATRNGLDAPRSVALGTIHHQFVQMLHERQAQCRDLADVVIDTTSTNPDEAGQKVMSAVGTELSRHS</sequence>
<reference evidence="1 2" key="1">
    <citation type="submission" date="2016-12" db="EMBL/GenBank/DDBJ databases">
        <title>Genomic comparison of strains in the 'Actinomyces naeslundii' group.</title>
        <authorList>
            <person name="Mughal S.R."/>
            <person name="Do T."/>
            <person name="Gilbert S.C."/>
            <person name="Witherden E.A."/>
            <person name="Didelot X."/>
            <person name="Beighton D."/>
        </authorList>
    </citation>
    <scope>NUCLEOTIDE SEQUENCE [LARGE SCALE GENOMIC DNA]</scope>
    <source>
        <strain evidence="1 2">R21091</strain>
    </source>
</reference>
<dbReference type="SUPFAM" id="SSF52540">
    <property type="entry name" value="P-loop containing nucleoside triphosphate hydrolases"/>
    <property type="match status" value="1"/>
</dbReference>
<comment type="caution">
    <text evidence="1">The sequence shown here is derived from an EMBL/GenBank/DDBJ whole genome shotgun (WGS) entry which is preliminary data.</text>
</comment>
<gene>
    <name evidence="1" type="ORF">BKH31_01470</name>
</gene>
<accession>A0A1Q8VL80</accession>
<keyword evidence="1" id="KW-0418">Kinase</keyword>
<protein>
    <submittedName>
        <fullName evidence="1">Shikimate kinase</fullName>
    </submittedName>
</protein>
<dbReference type="Proteomes" id="UP000186471">
    <property type="component" value="Unassembled WGS sequence"/>
</dbReference>
<dbReference type="InterPro" id="IPR031322">
    <property type="entry name" value="Shikimate/glucono_kinase"/>
</dbReference>
<dbReference type="GO" id="GO:0016301">
    <property type="term" value="F:kinase activity"/>
    <property type="evidence" value="ECO:0007669"/>
    <property type="project" value="UniProtKB-KW"/>
</dbReference>
<dbReference type="RefSeq" id="WP_075410751.1">
    <property type="nucleotide sequence ID" value="NZ_MSKK01000003.1"/>
</dbReference>
<dbReference type="AlphaFoldDB" id="A0A1Q8VL80"/>
<dbReference type="EMBL" id="MSKK01000003">
    <property type="protein sequence ID" value="OLO48829.1"/>
    <property type="molecule type" value="Genomic_DNA"/>
</dbReference>
<organism evidence="1 2">
    <name type="scientific">Actinomyces oris</name>
    <dbReference type="NCBI Taxonomy" id="544580"/>
    <lineage>
        <taxon>Bacteria</taxon>
        <taxon>Bacillati</taxon>
        <taxon>Actinomycetota</taxon>
        <taxon>Actinomycetes</taxon>
        <taxon>Actinomycetales</taxon>
        <taxon>Actinomycetaceae</taxon>
        <taxon>Actinomyces</taxon>
    </lineage>
</organism>